<dbReference type="CDD" id="cd06225">
    <property type="entry name" value="HAMP"/>
    <property type="match status" value="1"/>
</dbReference>
<dbReference type="SMART" id="SM00388">
    <property type="entry name" value="HisKA"/>
    <property type="match status" value="1"/>
</dbReference>
<evidence type="ECO:0000256" key="9">
    <source>
        <dbReference type="ARBA" id="ARBA00023012"/>
    </source>
</evidence>
<evidence type="ECO:0000256" key="4">
    <source>
        <dbReference type="ARBA" id="ARBA00022553"/>
    </source>
</evidence>
<dbReference type="FunFam" id="1.10.287.130:FF:000001">
    <property type="entry name" value="Two-component sensor histidine kinase"/>
    <property type="match status" value="1"/>
</dbReference>
<comment type="caution">
    <text evidence="14">The sequence shown here is derived from an EMBL/GenBank/DDBJ whole genome shotgun (WGS) entry which is preliminary data.</text>
</comment>
<keyword evidence="7 14" id="KW-0418">Kinase</keyword>
<dbReference type="GO" id="GO:0005886">
    <property type="term" value="C:plasma membrane"/>
    <property type="evidence" value="ECO:0007669"/>
    <property type="project" value="TreeGrafter"/>
</dbReference>
<sequence>MSLRLKLTFLYSTVLALTMLIFGALVYYFMERNLNYEADSAVAGIAGEVIRSTKIVGSLRQVVLPDVDVFATPNTYIQVVDRSGTVAAQSNNLGGQIMPLSEETLRRAAGGSDFFETVMSGSQGLRIYNRPLVLEGQVIGVLQVGRILGPTEAALKRLRLLLLFGGGVILVLAGTAGWLLAGAALKPINRITETASAIQARDLSRRINYSGPGDEVGRLAGTLDNMLDRLQDAYHGLEKAEAAQRRFVSDASHELRTPLTTIRGNVELLRKMGDADPATRAEALADIAGEAERMSRLVSDLLVLARADSKLELKKEEINPVTLLTDAARTGSALSGEVDFQAGDFSALEGYKLVGDADYLKQIFLILIENAFKYTPAGGQVRLEAGTDGSFLEINVTDSGIGIAESDLPYIFERFYRADQARSGEGTGLGLAIAGWIATEHGGAISVASKVGEGSTFTVRLPIA</sequence>
<dbReference type="Pfam" id="PF00512">
    <property type="entry name" value="HisKA"/>
    <property type="match status" value="1"/>
</dbReference>
<name>A0A4Y7RR54_9FIRM</name>
<keyword evidence="5 14" id="KW-0808">Transferase</keyword>
<feature type="transmembrane region" description="Helical" evidence="11">
    <location>
        <begin position="7"/>
        <end position="30"/>
    </location>
</feature>
<evidence type="ECO:0000256" key="5">
    <source>
        <dbReference type="ARBA" id="ARBA00022679"/>
    </source>
</evidence>
<dbReference type="InterPro" id="IPR003661">
    <property type="entry name" value="HisK_dim/P_dom"/>
</dbReference>
<dbReference type="SMART" id="SM00387">
    <property type="entry name" value="HATPase_c"/>
    <property type="match status" value="1"/>
</dbReference>
<dbReference type="SUPFAM" id="SSF47384">
    <property type="entry name" value="Homodimeric domain of signal transducing histidine kinase"/>
    <property type="match status" value="1"/>
</dbReference>
<dbReference type="PRINTS" id="PR00344">
    <property type="entry name" value="BCTRLSENSOR"/>
</dbReference>
<dbReference type="CDD" id="cd00075">
    <property type="entry name" value="HATPase"/>
    <property type="match status" value="1"/>
</dbReference>
<dbReference type="PANTHER" id="PTHR45436:SF5">
    <property type="entry name" value="SENSOR HISTIDINE KINASE TRCS"/>
    <property type="match status" value="1"/>
</dbReference>
<dbReference type="Proteomes" id="UP000297597">
    <property type="component" value="Unassembled WGS sequence"/>
</dbReference>
<evidence type="ECO:0000313" key="14">
    <source>
        <dbReference type="EMBL" id="TEB11353.1"/>
    </source>
</evidence>
<keyword evidence="15" id="KW-1185">Reference proteome</keyword>
<dbReference type="OrthoDB" id="112712at2"/>
<dbReference type="InterPro" id="IPR036890">
    <property type="entry name" value="HATPase_C_sf"/>
</dbReference>
<evidence type="ECO:0000256" key="11">
    <source>
        <dbReference type="SAM" id="Phobius"/>
    </source>
</evidence>
<dbReference type="SMART" id="SM00304">
    <property type="entry name" value="HAMP"/>
    <property type="match status" value="1"/>
</dbReference>
<dbReference type="CDD" id="cd00082">
    <property type="entry name" value="HisKA"/>
    <property type="match status" value="1"/>
</dbReference>
<evidence type="ECO:0000256" key="2">
    <source>
        <dbReference type="ARBA" id="ARBA00004370"/>
    </source>
</evidence>
<accession>A0A4Y7RR54</accession>
<dbReference type="PROSITE" id="PS50109">
    <property type="entry name" value="HIS_KIN"/>
    <property type="match status" value="1"/>
</dbReference>
<dbReference type="PROSITE" id="PS50885">
    <property type="entry name" value="HAMP"/>
    <property type="match status" value="1"/>
</dbReference>
<dbReference type="RefSeq" id="WP_134213573.1">
    <property type="nucleotide sequence ID" value="NZ_QFFZ01000015.1"/>
</dbReference>
<dbReference type="GO" id="GO:0000155">
    <property type="term" value="F:phosphorelay sensor kinase activity"/>
    <property type="evidence" value="ECO:0007669"/>
    <property type="project" value="InterPro"/>
</dbReference>
<comment type="subcellular location">
    <subcellularLocation>
        <location evidence="2">Membrane</location>
    </subcellularLocation>
</comment>
<dbReference type="InterPro" id="IPR003660">
    <property type="entry name" value="HAMP_dom"/>
</dbReference>
<evidence type="ECO:0000256" key="7">
    <source>
        <dbReference type="ARBA" id="ARBA00022777"/>
    </source>
</evidence>
<dbReference type="InterPro" id="IPR004358">
    <property type="entry name" value="Sig_transdc_His_kin-like_C"/>
</dbReference>
<organism evidence="14 15">
    <name type="scientific">Pelotomaculum propionicicum</name>
    <dbReference type="NCBI Taxonomy" id="258475"/>
    <lineage>
        <taxon>Bacteria</taxon>
        <taxon>Bacillati</taxon>
        <taxon>Bacillota</taxon>
        <taxon>Clostridia</taxon>
        <taxon>Eubacteriales</taxon>
        <taxon>Desulfotomaculaceae</taxon>
        <taxon>Pelotomaculum</taxon>
    </lineage>
</organism>
<evidence type="ECO:0000259" key="12">
    <source>
        <dbReference type="PROSITE" id="PS50109"/>
    </source>
</evidence>
<dbReference type="SUPFAM" id="SSF55874">
    <property type="entry name" value="ATPase domain of HSP90 chaperone/DNA topoisomerase II/histidine kinase"/>
    <property type="match status" value="1"/>
</dbReference>
<dbReference type="EMBL" id="QFFZ01000015">
    <property type="protein sequence ID" value="TEB11353.1"/>
    <property type="molecule type" value="Genomic_DNA"/>
</dbReference>
<keyword evidence="10 11" id="KW-0472">Membrane</keyword>
<feature type="domain" description="HAMP" evidence="13">
    <location>
        <begin position="182"/>
        <end position="235"/>
    </location>
</feature>
<keyword evidence="6 11" id="KW-0812">Transmembrane</keyword>
<keyword evidence="8 11" id="KW-1133">Transmembrane helix</keyword>
<gene>
    <name evidence="14" type="primary">tcrY_2</name>
    <name evidence="14" type="ORF">Pmgp_01716</name>
</gene>
<dbReference type="EC" id="2.7.13.3" evidence="3"/>
<dbReference type="Pfam" id="PF02518">
    <property type="entry name" value="HATPase_c"/>
    <property type="match status" value="1"/>
</dbReference>
<evidence type="ECO:0000256" key="10">
    <source>
        <dbReference type="ARBA" id="ARBA00023136"/>
    </source>
</evidence>
<feature type="transmembrane region" description="Helical" evidence="11">
    <location>
        <begin position="160"/>
        <end position="181"/>
    </location>
</feature>
<evidence type="ECO:0000259" key="13">
    <source>
        <dbReference type="PROSITE" id="PS50885"/>
    </source>
</evidence>
<feature type="domain" description="Histidine kinase" evidence="12">
    <location>
        <begin position="250"/>
        <end position="464"/>
    </location>
</feature>
<dbReference type="Gene3D" id="1.10.287.130">
    <property type="match status" value="1"/>
</dbReference>
<dbReference type="Gene3D" id="3.30.565.10">
    <property type="entry name" value="Histidine kinase-like ATPase, C-terminal domain"/>
    <property type="match status" value="1"/>
</dbReference>
<dbReference type="InterPro" id="IPR050428">
    <property type="entry name" value="TCS_sensor_his_kinase"/>
</dbReference>
<dbReference type="Gene3D" id="6.10.340.10">
    <property type="match status" value="1"/>
</dbReference>
<evidence type="ECO:0000313" key="15">
    <source>
        <dbReference type="Proteomes" id="UP000297597"/>
    </source>
</evidence>
<protein>
    <recommendedName>
        <fullName evidence="3">histidine kinase</fullName>
        <ecNumber evidence="3">2.7.13.3</ecNumber>
    </recommendedName>
</protein>
<dbReference type="InterPro" id="IPR005467">
    <property type="entry name" value="His_kinase_dom"/>
</dbReference>
<dbReference type="PANTHER" id="PTHR45436">
    <property type="entry name" value="SENSOR HISTIDINE KINASE YKOH"/>
    <property type="match status" value="1"/>
</dbReference>
<evidence type="ECO:0000256" key="6">
    <source>
        <dbReference type="ARBA" id="ARBA00022692"/>
    </source>
</evidence>
<dbReference type="Pfam" id="PF00672">
    <property type="entry name" value="HAMP"/>
    <property type="match status" value="1"/>
</dbReference>
<keyword evidence="9" id="KW-0902">Two-component regulatory system</keyword>
<dbReference type="AlphaFoldDB" id="A0A4Y7RR54"/>
<dbReference type="FunFam" id="3.30.565.10:FF:000006">
    <property type="entry name" value="Sensor histidine kinase WalK"/>
    <property type="match status" value="1"/>
</dbReference>
<comment type="catalytic activity">
    <reaction evidence="1">
        <text>ATP + protein L-histidine = ADP + protein N-phospho-L-histidine.</text>
        <dbReference type="EC" id="2.7.13.3"/>
    </reaction>
</comment>
<evidence type="ECO:0000256" key="1">
    <source>
        <dbReference type="ARBA" id="ARBA00000085"/>
    </source>
</evidence>
<dbReference type="InterPro" id="IPR003594">
    <property type="entry name" value="HATPase_dom"/>
</dbReference>
<evidence type="ECO:0000256" key="8">
    <source>
        <dbReference type="ARBA" id="ARBA00022989"/>
    </source>
</evidence>
<dbReference type="SUPFAM" id="SSF158472">
    <property type="entry name" value="HAMP domain-like"/>
    <property type="match status" value="1"/>
</dbReference>
<evidence type="ECO:0000256" key="3">
    <source>
        <dbReference type="ARBA" id="ARBA00012438"/>
    </source>
</evidence>
<keyword evidence="4" id="KW-0597">Phosphoprotein</keyword>
<proteinExistence type="predicted"/>
<dbReference type="InterPro" id="IPR036097">
    <property type="entry name" value="HisK_dim/P_sf"/>
</dbReference>
<reference evidence="14 15" key="1">
    <citation type="journal article" date="2018" name="Environ. Microbiol.">
        <title>Novel energy conservation strategies and behaviour of Pelotomaculum schinkii driving syntrophic propionate catabolism.</title>
        <authorList>
            <person name="Hidalgo-Ahumada C.A.P."/>
            <person name="Nobu M.K."/>
            <person name="Narihiro T."/>
            <person name="Tamaki H."/>
            <person name="Liu W.T."/>
            <person name="Kamagata Y."/>
            <person name="Stams A.J.M."/>
            <person name="Imachi H."/>
            <person name="Sousa D.Z."/>
        </authorList>
    </citation>
    <scope>NUCLEOTIDE SEQUENCE [LARGE SCALE GENOMIC DNA]</scope>
    <source>
        <strain evidence="14 15">MGP</strain>
    </source>
</reference>